<keyword evidence="3" id="KW-1185">Reference proteome</keyword>
<organism evidence="2 3">
    <name type="scientific">Stephanodiscus triporus</name>
    <dbReference type="NCBI Taxonomy" id="2934178"/>
    <lineage>
        <taxon>Eukaryota</taxon>
        <taxon>Sar</taxon>
        <taxon>Stramenopiles</taxon>
        <taxon>Ochrophyta</taxon>
        <taxon>Bacillariophyta</taxon>
        <taxon>Coscinodiscophyceae</taxon>
        <taxon>Thalassiosirophycidae</taxon>
        <taxon>Stephanodiscales</taxon>
        <taxon>Stephanodiscaceae</taxon>
        <taxon>Stephanodiscus</taxon>
    </lineage>
</organism>
<dbReference type="EMBL" id="JALLAZ020001294">
    <property type="protein sequence ID" value="KAL3777370.1"/>
    <property type="molecule type" value="Genomic_DNA"/>
</dbReference>
<gene>
    <name evidence="2" type="ORF">ACHAW5_010694</name>
</gene>
<proteinExistence type="predicted"/>
<comment type="caution">
    <text evidence="2">The sequence shown here is derived from an EMBL/GenBank/DDBJ whole genome shotgun (WGS) entry which is preliminary data.</text>
</comment>
<name>A0ABD3NN09_9STRA</name>
<evidence type="ECO:0000313" key="3">
    <source>
        <dbReference type="Proteomes" id="UP001530315"/>
    </source>
</evidence>
<dbReference type="AlphaFoldDB" id="A0ABD3NN09"/>
<dbReference type="Proteomes" id="UP001530315">
    <property type="component" value="Unassembled WGS sequence"/>
</dbReference>
<reference evidence="2 3" key="1">
    <citation type="submission" date="2024-10" db="EMBL/GenBank/DDBJ databases">
        <title>Updated reference genomes for cyclostephanoid diatoms.</title>
        <authorList>
            <person name="Roberts W.R."/>
            <person name="Alverson A.J."/>
        </authorList>
    </citation>
    <scope>NUCLEOTIDE SEQUENCE [LARGE SCALE GENOMIC DNA]</scope>
    <source>
        <strain evidence="2 3">AJA276-08</strain>
    </source>
</reference>
<feature type="chain" id="PRO_5044771565" evidence="1">
    <location>
        <begin position="25"/>
        <end position="422"/>
    </location>
</feature>
<keyword evidence="1" id="KW-0732">Signal</keyword>
<evidence type="ECO:0000313" key="2">
    <source>
        <dbReference type="EMBL" id="KAL3777370.1"/>
    </source>
</evidence>
<feature type="signal peptide" evidence="1">
    <location>
        <begin position="1"/>
        <end position="24"/>
    </location>
</feature>
<evidence type="ECO:0000256" key="1">
    <source>
        <dbReference type="SAM" id="SignalP"/>
    </source>
</evidence>
<sequence length="422" mass="43512">MVSAARLATTIALAAAAAVVPAIAFVGNDVGGGRAIRPTGVVVVGPLSAASGSADDDSAARAMSEYMAKSHEEKLRAIKAVEDKKNSEIEKKTDDDDDDVGDDGALKAEIDRLKTSSALAVVASSSSSPAPAAPLVVAAVDTSDIQSKLASYQNFMANYIVNAQNQKLLAVKEAELKAEKKFHERLERLMSSSGMTLPAAAADGGTAAAGGGTPFQERNARIVSAAKAGKSRWGSMEIDRAASGLLAGIAEAPAHPRPPPAAVVVASAASTPFERRNARVLAAASVGKSRWGTMEIERMMRNGVVASPAVATTTPAPAVEDKSRISLEDRLNLGARLLGAAAVASSIPPPASTPFERRKAHVLAAASVGKSRWGTMEIERMMRNGVVASLAVATTTPAPAVEEKSHVSIEDRVNLGARLLSV</sequence>
<accession>A0ABD3NN09</accession>
<protein>
    <submittedName>
        <fullName evidence="2">Uncharacterized protein</fullName>
    </submittedName>
</protein>